<evidence type="ECO:0000313" key="2">
    <source>
        <dbReference type="Proteomes" id="UP000018040"/>
    </source>
</evidence>
<dbReference type="EMBL" id="AHHH01000322">
    <property type="protein sequence ID" value="ESU40108.1"/>
    <property type="molecule type" value="Genomic_DNA"/>
</dbReference>
<sequence>MTLSVPKKARPQWIGGGTEPFTIGSELMGKRYGLQSQRKGRRVGISCVSVPERDPVDCNPVSTAIFKAVRQWHTSVAIHSCPQSVRLSAGPASTQLPATGPQECLLFLRTPSLCHAAGRTIGYWCLSSLFLQEPSRSARSLRTALVVAIDA</sequence>
<reference evidence="1 2" key="2">
    <citation type="journal article" date="2013" name="Genome Biol. Evol.">
        <title>Genome sequencing of Giardia lamblia genotypes A2 and B isolates (DH and GS) and comparative analysis with the genomes of genotypes A1 and E (WB and Pig).</title>
        <authorList>
            <person name="Adam R.D."/>
            <person name="Dahlstrom E.W."/>
            <person name="Martens C.A."/>
            <person name="Bruno D.P."/>
            <person name="Barbian K.D."/>
            <person name="Ricklefs S.M."/>
            <person name="Hernandez M.M."/>
            <person name="Narla N.P."/>
            <person name="Patel R.B."/>
            <person name="Porcella S.F."/>
            <person name="Nash T.E."/>
        </authorList>
    </citation>
    <scope>NUCLEOTIDE SEQUENCE [LARGE SCALE GENOMIC DNA]</scope>
    <source>
        <strain evidence="1 2">GS</strain>
    </source>
</reference>
<protein>
    <submittedName>
        <fullName evidence="1">Uncharacterized protein</fullName>
    </submittedName>
</protein>
<gene>
    <name evidence="1" type="ORF">GSB_154100</name>
</gene>
<organism evidence="1 2">
    <name type="scientific">Giardia intestinalis</name>
    <name type="common">Giardia lamblia</name>
    <dbReference type="NCBI Taxonomy" id="5741"/>
    <lineage>
        <taxon>Eukaryota</taxon>
        <taxon>Metamonada</taxon>
        <taxon>Diplomonadida</taxon>
        <taxon>Hexamitidae</taxon>
        <taxon>Giardiinae</taxon>
        <taxon>Giardia</taxon>
    </lineage>
</organism>
<accession>V6TM96</accession>
<comment type="caution">
    <text evidence="1">The sequence shown here is derived from an EMBL/GenBank/DDBJ whole genome shotgun (WGS) entry which is preliminary data.</text>
</comment>
<reference evidence="2" key="1">
    <citation type="submission" date="2012-02" db="EMBL/GenBank/DDBJ databases">
        <title>Genome sequencing of Giardia lamblia Genotypes A2 and B isolates (DH and GS) and comparative analysis with the genomes of Genotypes A1 and E (WB and Pig).</title>
        <authorList>
            <person name="Adam R."/>
            <person name="Dahlstrom E."/>
            <person name="Martens C."/>
            <person name="Bruno D."/>
            <person name="Barbian K."/>
            <person name="Porcella S.F."/>
            <person name="Nash T."/>
        </authorList>
    </citation>
    <scope>NUCLEOTIDE SEQUENCE</scope>
    <source>
        <strain evidence="2">GS</strain>
    </source>
</reference>
<evidence type="ECO:0000313" key="1">
    <source>
        <dbReference type="EMBL" id="ESU40108.1"/>
    </source>
</evidence>
<dbReference type="AlphaFoldDB" id="V6TM96"/>
<name>V6TM96_GIAIN</name>
<proteinExistence type="predicted"/>
<dbReference type="Proteomes" id="UP000018040">
    <property type="component" value="Unassembled WGS sequence"/>
</dbReference>